<comment type="caution">
    <text evidence="2">The sequence shown here is derived from an EMBL/GenBank/DDBJ whole genome shotgun (WGS) entry which is preliminary data.</text>
</comment>
<proteinExistence type="predicted"/>
<sequence length="59" mass="6345">MGLQLAALLLLRAADPLTQDSKLRITCDYDTRGAKDPVLPGWGTSNEMCLAGVFIVPDL</sequence>
<name>A0A9X3F0R2_9BACT</name>
<dbReference type="GO" id="GO:0016715">
    <property type="term" value="F:oxidoreductase activity, acting on paired donors, with incorporation or reduction of molecular oxygen, reduced ascorbate as one donor, and incorporation of one atom of oxygen"/>
    <property type="evidence" value="ECO:0007669"/>
    <property type="project" value="InterPro"/>
</dbReference>
<evidence type="ECO:0000313" key="2">
    <source>
        <dbReference type="EMBL" id="MCY1013882.1"/>
    </source>
</evidence>
<evidence type="ECO:0000256" key="1">
    <source>
        <dbReference type="ARBA" id="ARBA00023157"/>
    </source>
</evidence>
<gene>
    <name evidence="2" type="ORF">OV079_51830</name>
</gene>
<dbReference type="RefSeq" id="WP_267778046.1">
    <property type="nucleotide sequence ID" value="NZ_JAPNKE010000002.1"/>
</dbReference>
<keyword evidence="3" id="KW-1185">Reference proteome</keyword>
<evidence type="ECO:0000313" key="3">
    <source>
        <dbReference type="Proteomes" id="UP001150924"/>
    </source>
</evidence>
<keyword evidence="1" id="KW-1015">Disulfide bond</keyword>
<dbReference type="Gene3D" id="2.60.120.230">
    <property type="match status" value="1"/>
</dbReference>
<reference evidence="2" key="1">
    <citation type="submission" date="2022-11" db="EMBL/GenBank/DDBJ databases">
        <title>Minimal conservation of predation-associated metabolite biosynthetic gene clusters underscores biosynthetic potential of Myxococcota including descriptions for ten novel species: Archangium lansinium sp. nov., Myxococcus landrumus sp. nov., Nannocystis bai.</title>
        <authorList>
            <person name="Ahearne A."/>
            <person name="Stevens C."/>
            <person name="Phillips K."/>
        </authorList>
    </citation>
    <scope>NUCLEOTIDE SEQUENCE</scope>
    <source>
        <strain evidence="2">Na p29</strain>
    </source>
</reference>
<dbReference type="AlphaFoldDB" id="A0A9X3F0R2"/>
<dbReference type="SUPFAM" id="SSF49742">
    <property type="entry name" value="PHM/PNGase F"/>
    <property type="match status" value="1"/>
</dbReference>
<dbReference type="InterPro" id="IPR008977">
    <property type="entry name" value="PHM/PNGase_F_dom_sf"/>
</dbReference>
<dbReference type="InterPro" id="IPR014784">
    <property type="entry name" value="Cu2_ascorb_mOase-like_C"/>
</dbReference>
<dbReference type="EMBL" id="JAPNKE010000002">
    <property type="protein sequence ID" value="MCY1013882.1"/>
    <property type="molecule type" value="Genomic_DNA"/>
</dbReference>
<organism evidence="2 3">
    <name type="scientific">Nannocystis pusilla</name>
    <dbReference type="NCBI Taxonomy" id="889268"/>
    <lineage>
        <taxon>Bacteria</taxon>
        <taxon>Pseudomonadati</taxon>
        <taxon>Myxococcota</taxon>
        <taxon>Polyangia</taxon>
        <taxon>Nannocystales</taxon>
        <taxon>Nannocystaceae</taxon>
        <taxon>Nannocystis</taxon>
    </lineage>
</organism>
<protein>
    <submittedName>
        <fullName evidence="2">Uncharacterized protein</fullName>
    </submittedName>
</protein>
<dbReference type="Proteomes" id="UP001150924">
    <property type="component" value="Unassembled WGS sequence"/>
</dbReference>
<accession>A0A9X3F0R2</accession>